<comment type="subcellular location">
    <subcellularLocation>
        <location evidence="1">Membrane</location>
        <topology evidence="1">Multi-pass membrane protein</topology>
    </subcellularLocation>
</comment>
<dbReference type="PANTHER" id="PTHR46561:SF11">
    <property type="entry name" value="SERPENTINE RECEPTOR CLASS ALPHA_BETA-14"/>
    <property type="match status" value="1"/>
</dbReference>
<reference evidence="6 7" key="1">
    <citation type="submission" date="2015-12" db="EMBL/GenBank/DDBJ databases">
        <title>Draft genome of the nematode, Onchocerca flexuosa.</title>
        <authorList>
            <person name="Mitreva M."/>
        </authorList>
    </citation>
    <scope>NUCLEOTIDE SEQUENCE [LARGE SCALE GENOMIC DNA]</scope>
    <source>
        <strain evidence="6">Red Deer</strain>
    </source>
</reference>
<accession>A0A238BQS9</accession>
<evidence type="ECO:0000313" key="7">
    <source>
        <dbReference type="Proteomes" id="UP000242913"/>
    </source>
</evidence>
<feature type="non-terminal residue" evidence="6">
    <location>
        <position position="168"/>
    </location>
</feature>
<evidence type="ECO:0000256" key="2">
    <source>
        <dbReference type="ARBA" id="ARBA00022692"/>
    </source>
</evidence>
<dbReference type="OrthoDB" id="5861456at2759"/>
<dbReference type="AlphaFoldDB" id="A0A238BQS9"/>
<dbReference type="EMBL" id="KZ270024">
    <property type="protein sequence ID" value="OZC07731.1"/>
    <property type="molecule type" value="Genomic_DNA"/>
</dbReference>
<keyword evidence="3 5" id="KW-1133">Transmembrane helix</keyword>
<keyword evidence="7" id="KW-1185">Reference proteome</keyword>
<name>A0A238BQS9_9BILA</name>
<protein>
    <recommendedName>
        <fullName evidence="8">G_PROTEIN_RECEP_F1_2 domain-containing protein</fullName>
    </recommendedName>
</protein>
<sequence length="168" mass="19730">MWLIGGLSLKLNSKNFRYFINMDLCEEASELAHNVIFSIILIAVVIISMTAIFLEMWIMFKTTNRILIHQNIRILIIVHQLWLIIHCSARIFAHTYTLMAYWKTRINQCDYMMFPWECFIMRTPITLTLFLNAASIPSIVIERTIATYFSSRYEKFGKNIAVILIIAQ</sequence>
<feature type="transmembrane region" description="Helical" evidence="5">
    <location>
        <begin position="72"/>
        <end position="93"/>
    </location>
</feature>
<evidence type="ECO:0008006" key="8">
    <source>
        <dbReference type="Google" id="ProtNLM"/>
    </source>
</evidence>
<evidence type="ECO:0000313" key="6">
    <source>
        <dbReference type="EMBL" id="OZC07731.1"/>
    </source>
</evidence>
<dbReference type="PANTHER" id="PTHR46561">
    <property type="entry name" value="SERPENTINE RECEPTOR, CLASS AB (CLASS A-LIKE)-RELATED"/>
    <property type="match status" value="1"/>
</dbReference>
<feature type="transmembrane region" description="Helical" evidence="5">
    <location>
        <begin position="113"/>
        <end position="134"/>
    </location>
</feature>
<dbReference type="InterPro" id="IPR053286">
    <property type="entry name" value="Nematode_rcpt-like_srab"/>
</dbReference>
<dbReference type="Proteomes" id="UP000242913">
    <property type="component" value="Unassembled WGS sequence"/>
</dbReference>
<feature type="transmembrane region" description="Helical" evidence="5">
    <location>
        <begin position="36"/>
        <end position="60"/>
    </location>
</feature>
<dbReference type="InterPro" id="IPR019408">
    <property type="entry name" value="7TM_GPCR_serpentine_rcpt_Srab"/>
</dbReference>
<gene>
    <name evidence="6" type="ORF">X798_05286</name>
</gene>
<evidence type="ECO:0000256" key="5">
    <source>
        <dbReference type="SAM" id="Phobius"/>
    </source>
</evidence>
<organism evidence="6 7">
    <name type="scientific">Onchocerca flexuosa</name>
    <dbReference type="NCBI Taxonomy" id="387005"/>
    <lineage>
        <taxon>Eukaryota</taxon>
        <taxon>Metazoa</taxon>
        <taxon>Ecdysozoa</taxon>
        <taxon>Nematoda</taxon>
        <taxon>Chromadorea</taxon>
        <taxon>Rhabditida</taxon>
        <taxon>Spirurina</taxon>
        <taxon>Spiruromorpha</taxon>
        <taxon>Filarioidea</taxon>
        <taxon>Onchocercidae</taxon>
        <taxon>Onchocerca</taxon>
    </lineage>
</organism>
<evidence type="ECO:0000256" key="4">
    <source>
        <dbReference type="ARBA" id="ARBA00023136"/>
    </source>
</evidence>
<dbReference type="GO" id="GO:0016020">
    <property type="term" value="C:membrane"/>
    <property type="evidence" value="ECO:0007669"/>
    <property type="project" value="UniProtKB-SubCell"/>
</dbReference>
<dbReference type="Pfam" id="PF10292">
    <property type="entry name" value="7TM_GPCR_Srab"/>
    <property type="match status" value="1"/>
</dbReference>
<evidence type="ECO:0000256" key="3">
    <source>
        <dbReference type="ARBA" id="ARBA00022989"/>
    </source>
</evidence>
<keyword evidence="4 5" id="KW-0472">Membrane</keyword>
<proteinExistence type="predicted"/>
<evidence type="ECO:0000256" key="1">
    <source>
        <dbReference type="ARBA" id="ARBA00004141"/>
    </source>
</evidence>
<keyword evidence="2 5" id="KW-0812">Transmembrane</keyword>